<dbReference type="InterPro" id="IPR013216">
    <property type="entry name" value="Methyltransf_11"/>
</dbReference>
<feature type="transmembrane region" description="Helical" evidence="1">
    <location>
        <begin position="12"/>
        <end position="31"/>
    </location>
</feature>
<evidence type="ECO:0000259" key="2">
    <source>
        <dbReference type="Pfam" id="PF08241"/>
    </source>
</evidence>
<dbReference type="AlphaFoldDB" id="A0A6C0I4C6"/>
<name>A0A6C0I4C6_9ZZZZ</name>
<dbReference type="EMBL" id="MN740095">
    <property type="protein sequence ID" value="QHT87639.1"/>
    <property type="molecule type" value="Genomic_DNA"/>
</dbReference>
<dbReference type="Pfam" id="PF08241">
    <property type="entry name" value="Methyltransf_11"/>
    <property type="match status" value="1"/>
</dbReference>
<organism evidence="3">
    <name type="scientific">viral metagenome</name>
    <dbReference type="NCBI Taxonomy" id="1070528"/>
    <lineage>
        <taxon>unclassified sequences</taxon>
        <taxon>metagenomes</taxon>
        <taxon>organismal metagenomes</taxon>
    </lineage>
</organism>
<dbReference type="CDD" id="cd02440">
    <property type="entry name" value="AdoMet_MTases"/>
    <property type="match status" value="1"/>
</dbReference>
<dbReference type="InterPro" id="IPR029063">
    <property type="entry name" value="SAM-dependent_MTases_sf"/>
</dbReference>
<reference evidence="3" key="1">
    <citation type="journal article" date="2020" name="Nature">
        <title>Giant virus diversity and host interactions through global metagenomics.</title>
        <authorList>
            <person name="Schulz F."/>
            <person name="Roux S."/>
            <person name="Paez-Espino D."/>
            <person name="Jungbluth S."/>
            <person name="Walsh D.A."/>
            <person name="Denef V.J."/>
            <person name="McMahon K.D."/>
            <person name="Konstantinidis K.T."/>
            <person name="Eloe-Fadrosh E.A."/>
            <person name="Kyrpides N.C."/>
            <person name="Woyke T."/>
        </authorList>
    </citation>
    <scope>NUCLEOTIDE SEQUENCE</scope>
    <source>
        <strain evidence="3">GVMAG-M-3300023184-190</strain>
    </source>
</reference>
<dbReference type="PANTHER" id="PTHR43861">
    <property type="entry name" value="TRANS-ACONITATE 2-METHYLTRANSFERASE-RELATED"/>
    <property type="match status" value="1"/>
</dbReference>
<evidence type="ECO:0000256" key="1">
    <source>
        <dbReference type="SAM" id="Phobius"/>
    </source>
</evidence>
<protein>
    <recommendedName>
        <fullName evidence="2">Methyltransferase type 11 domain-containing protein</fullName>
    </recommendedName>
</protein>
<dbReference type="PANTHER" id="PTHR43861:SF6">
    <property type="entry name" value="METHYLTRANSFERASE TYPE 11"/>
    <property type="match status" value="1"/>
</dbReference>
<proteinExistence type="predicted"/>
<sequence>MLYIFTSSNPEIIFLKWLLLLAVCFVAIVFYKQRTTTDLPEAFSQDKPFVLKRDGECFDNFYAEVYDGLWEREKMGKRELEELIKATEPSKSKSVFLDVGSGTGYMVNELLQAGYRAYGIDQSKAMVEYANATFPNTEMRCDSVLDPMAFENGTFSHILCTHFTIYHMNKKDLFFQNCYNWLKPNGYLLIHLVDRTSFDTIVPAGKPTFLKSPQQYADKRITDTTIDFDNFRYQSSYQFNDDAYGRDKVILKETFTDKTSNNVRQNEMTLYMEEEKTVLAMAHSAGFIQKSKMSMSKVVANGDLHQYLYLLERI</sequence>
<dbReference type="Gene3D" id="3.40.50.150">
    <property type="entry name" value="Vaccinia Virus protein VP39"/>
    <property type="match status" value="1"/>
</dbReference>
<dbReference type="GO" id="GO:0008757">
    <property type="term" value="F:S-adenosylmethionine-dependent methyltransferase activity"/>
    <property type="evidence" value="ECO:0007669"/>
    <property type="project" value="InterPro"/>
</dbReference>
<keyword evidence="1" id="KW-0812">Transmembrane</keyword>
<keyword evidence="1" id="KW-1133">Transmembrane helix</keyword>
<feature type="domain" description="Methyltransferase type 11" evidence="2">
    <location>
        <begin position="97"/>
        <end position="190"/>
    </location>
</feature>
<accession>A0A6C0I4C6</accession>
<evidence type="ECO:0000313" key="3">
    <source>
        <dbReference type="EMBL" id="QHT87639.1"/>
    </source>
</evidence>
<dbReference type="SUPFAM" id="SSF53335">
    <property type="entry name" value="S-adenosyl-L-methionine-dependent methyltransferases"/>
    <property type="match status" value="1"/>
</dbReference>
<keyword evidence="1" id="KW-0472">Membrane</keyword>